<name>A0AAV4RAR8_CAEEX</name>
<protein>
    <submittedName>
        <fullName evidence="2">Uncharacterized protein</fullName>
    </submittedName>
</protein>
<dbReference type="Proteomes" id="UP001054945">
    <property type="component" value="Unassembled WGS sequence"/>
</dbReference>
<feature type="region of interest" description="Disordered" evidence="1">
    <location>
        <begin position="102"/>
        <end position="127"/>
    </location>
</feature>
<reference evidence="2 3" key="1">
    <citation type="submission" date="2021-06" db="EMBL/GenBank/DDBJ databases">
        <title>Caerostris extrusa draft genome.</title>
        <authorList>
            <person name="Kono N."/>
            <person name="Arakawa K."/>
        </authorList>
    </citation>
    <scope>NUCLEOTIDE SEQUENCE [LARGE SCALE GENOMIC DNA]</scope>
</reference>
<evidence type="ECO:0000256" key="1">
    <source>
        <dbReference type="SAM" id="MobiDB-lite"/>
    </source>
</evidence>
<evidence type="ECO:0000313" key="3">
    <source>
        <dbReference type="Proteomes" id="UP001054945"/>
    </source>
</evidence>
<gene>
    <name evidence="2" type="ORF">CEXT_677871</name>
</gene>
<sequence length="127" mass="14719">MFAMQFRKNNIPEELGEISEKKVFSEHRCLPFLTIERNLREKVNHVVKIVLLGFVVWNYPLEVNSSKDFSNPFTDLEEQRQGDNVPNPSYLSDISNGKLSFDQRKDIGVPNNTRTGQRVNIPEKLNL</sequence>
<dbReference type="EMBL" id="BPLR01007541">
    <property type="protein sequence ID" value="GIY17766.1"/>
    <property type="molecule type" value="Genomic_DNA"/>
</dbReference>
<dbReference type="AlphaFoldDB" id="A0AAV4RAR8"/>
<accession>A0AAV4RAR8</accession>
<feature type="region of interest" description="Disordered" evidence="1">
    <location>
        <begin position="70"/>
        <end position="89"/>
    </location>
</feature>
<comment type="caution">
    <text evidence="2">The sequence shown here is derived from an EMBL/GenBank/DDBJ whole genome shotgun (WGS) entry which is preliminary data.</text>
</comment>
<proteinExistence type="predicted"/>
<organism evidence="2 3">
    <name type="scientific">Caerostris extrusa</name>
    <name type="common">Bark spider</name>
    <name type="synonym">Caerostris bankana</name>
    <dbReference type="NCBI Taxonomy" id="172846"/>
    <lineage>
        <taxon>Eukaryota</taxon>
        <taxon>Metazoa</taxon>
        <taxon>Ecdysozoa</taxon>
        <taxon>Arthropoda</taxon>
        <taxon>Chelicerata</taxon>
        <taxon>Arachnida</taxon>
        <taxon>Araneae</taxon>
        <taxon>Araneomorphae</taxon>
        <taxon>Entelegynae</taxon>
        <taxon>Araneoidea</taxon>
        <taxon>Araneidae</taxon>
        <taxon>Caerostris</taxon>
    </lineage>
</organism>
<evidence type="ECO:0000313" key="2">
    <source>
        <dbReference type="EMBL" id="GIY17766.1"/>
    </source>
</evidence>
<keyword evidence="3" id="KW-1185">Reference proteome</keyword>